<dbReference type="OrthoDB" id="160444at2"/>
<dbReference type="Proteomes" id="UP000002027">
    <property type="component" value="Chromosome 1"/>
</dbReference>
<evidence type="ECO:0000313" key="4">
    <source>
        <dbReference type="EMBL" id="ACZ38387.1"/>
    </source>
</evidence>
<feature type="domain" description="DZANK-type" evidence="3">
    <location>
        <begin position="95"/>
        <end position="138"/>
    </location>
</feature>
<feature type="transmembrane region" description="Helical" evidence="2">
    <location>
        <begin position="12"/>
        <end position="30"/>
    </location>
</feature>
<dbReference type="eggNOG" id="COG0143">
    <property type="taxonomic scope" value="Bacteria"/>
</dbReference>
<keyword evidence="2" id="KW-0812">Transmembrane</keyword>
<dbReference type="EMBL" id="CP001823">
    <property type="protein sequence ID" value="ACZ38387.1"/>
    <property type="molecule type" value="Genomic_DNA"/>
</dbReference>
<dbReference type="HOGENOM" id="CLU_1065199_0_0_0"/>
<reference evidence="5" key="1">
    <citation type="submission" date="2009-11" db="EMBL/GenBank/DDBJ databases">
        <title>The complete chromosome 1 of Sphaerobacter thermophilus DSM 20745.</title>
        <authorList>
            <person name="Lucas S."/>
            <person name="Copeland A."/>
            <person name="Lapidus A."/>
            <person name="Glavina del Rio T."/>
            <person name="Dalin E."/>
            <person name="Tice H."/>
            <person name="Bruce D."/>
            <person name="Goodwin L."/>
            <person name="Pitluck S."/>
            <person name="Kyrpides N."/>
            <person name="Mavromatis K."/>
            <person name="Ivanova N."/>
            <person name="Mikhailova N."/>
            <person name="LaButti K.M."/>
            <person name="Clum A."/>
            <person name="Sun H.I."/>
            <person name="Brettin T."/>
            <person name="Detter J.C."/>
            <person name="Han C."/>
            <person name="Larimer F."/>
            <person name="Land M."/>
            <person name="Hauser L."/>
            <person name="Markowitz V."/>
            <person name="Cheng J.F."/>
            <person name="Hugenholtz P."/>
            <person name="Woyke T."/>
            <person name="Wu D."/>
            <person name="Steenblock K."/>
            <person name="Schneider S."/>
            <person name="Pukall R."/>
            <person name="Goeker M."/>
            <person name="Klenk H.P."/>
            <person name="Eisen J.A."/>
        </authorList>
    </citation>
    <scope>NUCLEOTIDE SEQUENCE [LARGE SCALE GENOMIC DNA]</scope>
    <source>
        <strain evidence="5">ATCC 49802 / DSM 20745 / S 6022</strain>
    </source>
</reference>
<keyword evidence="2" id="KW-1133">Transmembrane helix</keyword>
<dbReference type="InParanoid" id="D1C2C0"/>
<name>D1C2C0_SPHTD</name>
<reference evidence="4 5" key="2">
    <citation type="journal article" date="2010" name="Stand. Genomic Sci.">
        <title>Complete genome sequence of Desulfohalobium retbaense type strain (HR(100)).</title>
        <authorList>
            <person name="Spring S."/>
            <person name="Nolan M."/>
            <person name="Lapidus A."/>
            <person name="Glavina Del Rio T."/>
            <person name="Copeland A."/>
            <person name="Tice H."/>
            <person name="Cheng J.F."/>
            <person name="Lucas S."/>
            <person name="Land M."/>
            <person name="Chen F."/>
            <person name="Bruce D."/>
            <person name="Goodwin L."/>
            <person name="Pitluck S."/>
            <person name="Ivanova N."/>
            <person name="Mavromatis K."/>
            <person name="Mikhailova N."/>
            <person name="Pati A."/>
            <person name="Chen A."/>
            <person name="Palaniappan K."/>
            <person name="Hauser L."/>
            <person name="Chang Y.J."/>
            <person name="Jeffries C.D."/>
            <person name="Munk C."/>
            <person name="Kiss H."/>
            <person name="Chain P."/>
            <person name="Han C."/>
            <person name="Brettin T."/>
            <person name="Detter J.C."/>
            <person name="Schuler E."/>
            <person name="Goker M."/>
            <person name="Rohde M."/>
            <person name="Bristow J."/>
            <person name="Eisen J.A."/>
            <person name="Markowitz V."/>
            <person name="Hugenholtz P."/>
            <person name="Kyrpides N.C."/>
            <person name="Klenk H.P."/>
        </authorList>
    </citation>
    <scope>NUCLEOTIDE SEQUENCE [LARGE SCALE GENOMIC DNA]</scope>
    <source>
        <strain evidence="5">ATCC 49802 / DSM 20745 / S 6022</strain>
    </source>
</reference>
<sequence length="261" mass="29384">MEAIIARAVQVIVALGGAYLLALWFALVVWTFQDIQRRSRSVIAQIFSTLVVVLFFVPGILIYLILRPRETLDDTFQRSLEEEYLLQDLEELPLCPSCQRYVNEDFVYCPYCRADLRQPCPGCERLIDLRWEICPYCGIEQYPSEEPGHAASWERPEPAVVNRLVQGARERFSGRWSRLPDDATIAIEQPIGGAGERARTTSEKTNVPEASVWRGHSRSAADDNGSDAFEARWGEPESTAVDPLEETDELPAGVSQPGPRT</sequence>
<evidence type="ECO:0000313" key="5">
    <source>
        <dbReference type="Proteomes" id="UP000002027"/>
    </source>
</evidence>
<evidence type="ECO:0000259" key="3">
    <source>
        <dbReference type="Pfam" id="PF12773"/>
    </source>
</evidence>
<gene>
    <name evidence="4" type="ordered locus">Sthe_0950</name>
</gene>
<organism evidence="4 5">
    <name type="scientific">Sphaerobacter thermophilus (strain ATCC 49802 / DSM 20745 / KCCM 41009 / NCIMB 13125 / S 6022)</name>
    <dbReference type="NCBI Taxonomy" id="479434"/>
    <lineage>
        <taxon>Bacteria</taxon>
        <taxon>Pseudomonadati</taxon>
        <taxon>Thermomicrobiota</taxon>
        <taxon>Thermomicrobia</taxon>
        <taxon>Sphaerobacterales</taxon>
        <taxon>Sphaerobacterineae</taxon>
        <taxon>Sphaerobacteraceae</taxon>
        <taxon>Sphaerobacter</taxon>
    </lineage>
</organism>
<feature type="transmembrane region" description="Helical" evidence="2">
    <location>
        <begin position="42"/>
        <end position="66"/>
    </location>
</feature>
<dbReference type="Pfam" id="PF12773">
    <property type="entry name" value="DZR"/>
    <property type="match status" value="1"/>
</dbReference>
<dbReference type="InterPro" id="IPR025874">
    <property type="entry name" value="DZR"/>
</dbReference>
<keyword evidence="2" id="KW-0472">Membrane</keyword>
<dbReference type="AlphaFoldDB" id="D1C2C0"/>
<dbReference type="RefSeq" id="WP_012871434.1">
    <property type="nucleotide sequence ID" value="NC_013523.1"/>
</dbReference>
<dbReference type="KEGG" id="sti:Sthe_0950"/>
<evidence type="ECO:0000256" key="1">
    <source>
        <dbReference type="SAM" id="MobiDB-lite"/>
    </source>
</evidence>
<evidence type="ECO:0000256" key="2">
    <source>
        <dbReference type="SAM" id="Phobius"/>
    </source>
</evidence>
<proteinExistence type="predicted"/>
<dbReference type="STRING" id="479434.Sthe_0950"/>
<keyword evidence="5" id="KW-1185">Reference proteome</keyword>
<feature type="region of interest" description="Disordered" evidence="1">
    <location>
        <begin position="189"/>
        <end position="261"/>
    </location>
</feature>
<protein>
    <recommendedName>
        <fullName evidence="3">DZANK-type domain-containing protein</fullName>
    </recommendedName>
</protein>
<accession>D1C2C0</accession>